<evidence type="ECO:0000313" key="1">
    <source>
        <dbReference type="EMBL" id="KAJ8884205.1"/>
    </source>
</evidence>
<evidence type="ECO:0000313" key="2">
    <source>
        <dbReference type="Proteomes" id="UP001159363"/>
    </source>
</evidence>
<proteinExistence type="predicted"/>
<protein>
    <submittedName>
        <fullName evidence="1">Uncharacterized protein</fullName>
    </submittedName>
</protein>
<accession>A0ABQ9HIP0</accession>
<dbReference type="Proteomes" id="UP001159363">
    <property type="component" value="Chromosome 4"/>
</dbReference>
<sequence>MQQGARGGNQITTCIRKDLVSLPSDVRQVTLYSDTCGGQNKNSHVAPIGHSHMERDVDYGMIEKQEKIMQVPVAHPHDWDQLLHSICKKKIRDAELSHTHFLDFVGMLKDTLQLRKKDTGGGGGGGNQVNWKIIIWFRFRKDYGKVFYKNSLEEGKQFKSLSFIRREKEGACLKLLCQFKKRKRIYFHLSHLNSIIFIKVYKQLILQGAGGPTRLRRLHELGPPAGAWTAGTAQLTPADISDDPAVY</sequence>
<gene>
    <name evidence="1" type="ORF">PR048_016062</name>
</gene>
<keyword evidence="2" id="KW-1185">Reference proteome</keyword>
<comment type="caution">
    <text evidence="1">The sequence shown here is derived from an EMBL/GenBank/DDBJ whole genome shotgun (WGS) entry which is preliminary data.</text>
</comment>
<dbReference type="EMBL" id="JARBHB010000005">
    <property type="protein sequence ID" value="KAJ8884205.1"/>
    <property type="molecule type" value="Genomic_DNA"/>
</dbReference>
<organism evidence="1 2">
    <name type="scientific">Dryococelus australis</name>
    <dbReference type="NCBI Taxonomy" id="614101"/>
    <lineage>
        <taxon>Eukaryota</taxon>
        <taxon>Metazoa</taxon>
        <taxon>Ecdysozoa</taxon>
        <taxon>Arthropoda</taxon>
        <taxon>Hexapoda</taxon>
        <taxon>Insecta</taxon>
        <taxon>Pterygota</taxon>
        <taxon>Neoptera</taxon>
        <taxon>Polyneoptera</taxon>
        <taxon>Phasmatodea</taxon>
        <taxon>Verophasmatodea</taxon>
        <taxon>Anareolatae</taxon>
        <taxon>Phasmatidae</taxon>
        <taxon>Eurycanthinae</taxon>
        <taxon>Dryococelus</taxon>
    </lineage>
</organism>
<reference evidence="1 2" key="1">
    <citation type="submission" date="2023-02" db="EMBL/GenBank/DDBJ databases">
        <title>LHISI_Scaffold_Assembly.</title>
        <authorList>
            <person name="Stuart O.P."/>
            <person name="Cleave R."/>
            <person name="Magrath M.J.L."/>
            <person name="Mikheyev A.S."/>
        </authorList>
    </citation>
    <scope>NUCLEOTIDE SEQUENCE [LARGE SCALE GENOMIC DNA]</scope>
    <source>
        <strain evidence="1">Daus_M_001</strain>
        <tissue evidence="1">Leg muscle</tissue>
    </source>
</reference>
<name>A0ABQ9HIP0_9NEOP</name>